<dbReference type="InterPro" id="IPR006860">
    <property type="entry name" value="FecR"/>
</dbReference>
<organism evidence="4 5">
    <name type="scientific">Sphingosinicella rhizophila</name>
    <dbReference type="NCBI Taxonomy" id="3050082"/>
    <lineage>
        <taxon>Bacteria</taxon>
        <taxon>Pseudomonadati</taxon>
        <taxon>Pseudomonadota</taxon>
        <taxon>Alphaproteobacteria</taxon>
        <taxon>Sphingomonadales</taxon>
        <taxon>Sphingosinicellaceae</taxon>
        <taxon>Sphingosinicella</taxon>
    </lineage>
</organism>
<evidence type="ECO:0000313" key="5">
    <source>
        <dbReference type="Proteomes" id="UP001259572"/>
    </source>
</evidence>
<keyword evidence="2" id="KW-0472">Membrane</keyword>
<name>A0ABU3QA21_9SPHN</name>
<dbReference type="PANTHER" id="PTHR30273:SF2">
    <property type="entry name" value="PROTEIN FECR"/>
    <property type="match status" value="1"/>
</dbReference>
<dbReference type="PANTHER" id="PTHR30273">
    <property type="entry name" value="PERIPLASMIC SIGNAL SENSOR AND SIGMA FACTOR ACTIVATOR FECR-RELATED"/>
    <property type="match status" value="1"/>
</dbReference>
<feature type="transmembrane region" description="Helical" evidence="2">
    <location>
        <begin position="25"/>
        <end position="45"/>
    </location>
</feature>
<reference evidence="4 5" key="1">
    <citation type="submission" date="2023-05" db="EMBL/GenBank/DDBJ databases">
        <authorList>
            <person name="Guo Y."/>
        </authorList>
    </citation>
    <scope>NUCLEOTIDE SEQUENCE [LARGE SCALE GENOMIC DNA]</scope>
    <source>
        <strain evidence="4 5">GR2756</strain>
    </source>
</reference>
<proteinExistence type="predicted"/>
<evidence type="ECO:0000259" key="3">
    <source>
        <dbReference type="Pfam" id="PF04773"/>
    </source>
</evidence>
<keyword evidence="5" id="KW-1185">Reference proteome</keyword>
<protein>
    <submittedName>
        <fullName evidence="4">FecR domain-containing protein</fullName>
    </submittedName>
</protein>
<sequence>MTSETWELAGGITAPPRNRQSHRPVPIAAMAISFVLIAGLVGWQIDRGDPIDTAVGEQRSVKLADGSVVTLNTATELSTHFSADRRLVRLDEGEASFDVAKDSLRPFIVEAGDARVVAVGTIFDVRYMQGVLAVTLAEGRVRVVDTQSAEGNAPAEVDMKPGQRLVRLTTNAPARVAAVNLQNARAWRSGQVVFADTPLAAAVREMNRYTDSPIRIADDRIGSLRISGSFRATDTAQFARAVADIYALRIDGGNNAMILTEARPGRP</sequence>
<accession>A0ABU3QA21</accession>
<gene>
    <name evidence="4" type="ORF">RQX22_14970</name>
</gene>
<dbReference type="RefSeq" id="WP_315727361.1">
    <property type="nucleotide sequence ID" value="NZ_JAVUPU010000008.1"/>
</dbReference>
<evidence type="ECO:0000313" key="4">
    <source>
        <dbReference type="EMBL" id="MDT9600261.1"/>
    </source>
</evidence>
<dbReference type="Gene3D" id="2.60.120.1440">
    <property type="match status" value="1"/>
</dbReference>
<dbReference type="Proteomes" id="UP001259572">
    <property type="component" value="Unassembled WGS sequence"/>
</dbReference>
<evidence type="ECO:0000256" key="2">
    <source>
        <dbReference type="SAM" id="Phobius"/>
    </source>
</evidence>
<keyword evidence="2" id="KW-0812">Transmembrane</keyword>
<comment type="caution">
    <text evidence="4">The sequence shown here is derived from an EMBL/GenBank/DDBJ whole genome shotgun (WGS) entry which is preliminary data.</text>
</comment>
<dbReference type="Pfam" id="PF04773">
    <property type="entry name" value="FecR"/>
    <property type="match status" value="1"/>
</dbReference>
<dbReference type="Gene3D" id="3.55.50.30">
    <property type="match status" value="1"/>
</dbReference>
<dbReference type="InterPro" id="IPR012373">
    <property type="entry name" value="Ferrdict_sens_TM"/>
</dbReference>
<feature type="region of interest" description="Disordered" evidence="1">
    <location>
        <begin position="1"/>
        <end position="20"/>
    </location>
</feature>
<keyword evidence="2" id="KW-1133">Transmembrane helix</keyword>
<feature type="domain" description="FecR protein" evidence="3">
    <location>
        <begin position="50"/>
        <end position="142"/>
    </location>
</feature>
<evidence type="ECO:0000256" key="1">
    <source>
        <dbReference type="SAM" id="MobiDB-lite"/>
    </source>
</evidence>
<dbReference type="EMBL" id="JAVUPU010000008">
    <property type="protein sequence ID" value="MDT9600261.1"/>
    <property type="molecule type" value="Genomic_DNA"/>
</dbReference>